<keyword evidence="1" id="KW-0732">Signal</keyword>
<accession>A0A149UMG6</accession>
<feature type="chain" id="PRO_5007556790" evidence="1">
    <location>
        <begin position="27"/>
        <end position="123"/>
    </location>
</feature>
<dbReference type="PATRIC" id="fig|178901.14.peg.550"/>
<gene>
    <name evidence="2" type="ORF">AD951_08370</name>
</gene>
<evidence type="ECO:0000313" key="3">
    <source>
        <dbReference type="Proteomes" id="UP000075377"/>
    </source>
</evidence>
<sequence length="123" mass="13146">MKMRRVFLGAVLLMSPLFVLSPAVQAAGNAAPVYFLKHGTVVSFDGAKYEITGTDHCGIYGSDCVAMEPGARKKVYLRSVESKEVMRGIVVISGENGEAHLNLAALVHEDGVVKKFSPPVLGK</sequence>
<dbReference type="EMBL" id="LHZX01000296">
    <property type="protein sequence ID" value="KXV69044.1"/>
    <property type="molecule type" value="Genomic_DNA"/>
</dbReference>
<dbReference type="Proteomes" id="UP000075377">
    <property type="component" value="Unassembled WGS sequence"/>
</dbReference>
<feature type="signal peptide" evidence="1">
    <location>
        <begin position="1"/>
        <end position="26"/>
    </location>
</feature>
<organism evidence="2 3">
    <name type="scientific">Acetobacter malorum</name>
    <dbReference type="NCBI Taxonomy" id="178901"/>
    <lineage>
        <taxon>Bacteria</taxon>
        <taxon>Pseudomonadati</taxon>
        <taxon>Pseudomonadota</taxon>
        <taxon>Alphaproteobacteria</taxon>
        <taxon>Acetobacterales</taxon>
        <taxon>Acetobacteraceae</taxon>
        <taxon>Acetobacter</taxon>
    </lineage>
</organism>
<dbReference type="AlphaFoldDB" id="A0A149UMG6"/>
<proteinExistence type="predicted"/>
<protein>
    <submittedName>
        <fullName evidence="2">Uncharacterized protein</fullName>
    </submittedName>
</protein>
<reference evidence="2 3" key="1">
    <citation type="submission" date="2015-06" db="EMBL/GenBank/DDBJ databases">
        <title>Improved classification and identification of acetic acid bacteria using matrix-assisted laser desorption/ionization time-of-flight mass spectrometry; Gluconobacter nephelii and Gluconobacter uchimurae are later heterotypic synonyms of Gluconobacter japonicus and Gluconobacter oxydans, respectively.</title>
        <authorList>
            <person name="Li L."/>
            <person name="Cleenwerck I."/>
            <person name="De Vuyst L."/>
            <person name="Vandamme P."/>
        </authorList>
    </citation>
    <scope>NUCLEOTIDE SEQUENCE [LARGE SCALE GENOMIC DNA]</scope>
    <source>
        <strain evidence="2 3">LMG 1699</strain>
    </source>
</reference>
<comment type="caution">
    <text evidence="2">The sequence shown here is derived from an EMBL/GenBank/DDBJ whole genome shotgun (WGS) entry which is preliminary data.</text>
</comment>
<evidence type="ECO:0000256" key="1">
    <source>
        <dbReference type="SAM" id="SignalP"/>
    </source>
</evidence>
<name>A0A149UMG6_9PROT</name>
<evidence type="ECO:0000313" key="2">
    <source>
        <dbReference type="EMBL" id="KXV69044.1"/>
    </source>
</evidence>